<organism evidence="4 5">
    <name type="scientific">Bradyrhizobium jicamae</name>
    <dbReference type="NCBI Taxonomy" id="280332"/>
    <lineage>
        <taxon>Bacteria</taxon>
        <taxon>Pseudomonadati</taxon>
        <taxon>Pseudomonadota</taxon>
        <taxon>Alphaproteobacteria</taxon>
        <taxon>Hyphomicrobiales</taxon>
        <taxon>Nitrobacteraceae</taxon>
        <taxon>Bradyrhizobium</taxon>
    </lineage>
</organism>
<evidence type="ECO:0000313" key="5">
    <source>
        <dbReference type="Proteomes" id="UP000050863"/>
    </source>
</evidence>
<keyword evidence="2" id="KW-0472">Membrane</keyword>
<name>A0A0R3M4S7_9BRAD</name>
<proteinExistence type="predicted"/>
<feature type="region of interest" description="Disordered" evidence="1">
    <location>
        <begin position="136"/>
        <end position="169"/>
    </location>
</feature>
<feature type="region of interest" description="Disordered" evidence="1">
    <location>
        <begin position="89"/>
        <end position="119"/>
    </location>
</feature>
<feature type="compositionally biased region" description="Low complexity" evidence="1">
    <location>
        <begin position="187"/>
        <end position="211"/>
    </location>
</feature>
<dbReference type="STRING" id="280332.CQ12_40185"/>
<dbReference type="InterPro" id="IPR007730">
    <property type="entry name" value="SPOR-like_dom"/>
</dbReference>
<keyword evidence="2" id="KW-0812">Transmembrane</keyword>
<dbReference type="Gene3D" id="3.30.70.1070">
    <property type="entry name" value="Sporulation related repeat"/>
    <property type="match status" value="1"/>
</dbReference>
<dbReference type="EMBL" id="LLXZ01000005">
    <property type="protein sequence ID" value="KRR15048.1"/>
    <property type="molecule type" value="Genomic_DNA"/>
</dbReference>
<feature type="domain" description="SPOR" evidence="3">
    <location>
        <begin position="243"/>
        <end position="329"/>
    </location>
</feature>
<feature type="compositionally biased region" description="Low complexity" evidence="1">
    <location>
        <begin position="137"/>
        <end position="156"/>
    </location>
</feature>
<dbReference type="AlphaFoldDB" id="A0A0R3M4S7"/>
<comment type="caution">
    <text evidence="4">The sequence shown here is derived from an EMBL/GenBank/DDBJ whole genome shotgun (WGS) entry which is preliminary data.</text>
</comment>
<sequence length="331" mass="34083">MHRYAAASERDYHEPQAADERYGLIKTVEQENTRYSDDPYAHQRGFGRTVAAAAALALAVVGTVAYGTYVGSPRGGELPIVRADNSATNVVPAQSDGSASKIPDRVPPGYGGKKLASRDEAWTDVNSKSDASLELFPPLNQNSSPPPVVSGSPTGPARTMTVKGTMPNNEPRQIKTLVVKGDPAENGGIPAGTAAPAIPDPAATSASAPTALAQRNPSAASASAPVTPGAPGLAAINAVRTAPSAGGDYLVQVSSQKNEADVQASYRALQNKFPAALGSRPPVIKRADLGAKGVYYRTMVGPFGSTEEAAQFCGNLKSAGGQCVIKKMAKS</sequence>
<feature type="transmembrane region" description="Helical" evidence="2">
    <location>
        <begin position="50"/>
        <end position="69"/>
    </location>
</feature>
<accession>A0A0R3M4S7</accession>
<protein>
    <recommendedName>
        <fullName evidence="3">SPOR domain-containing protein</fullName>
    </recommendedName>
</protein>
<dbReference type="Proteomes" id="UP000050863">
    <property type="component" value="Unassembled WGS sequence"/>
</dbReference>
<feature type="compositionally biased region" description="Polar residues" evidence="1">
    <location>
        <begin position="89"/>
        <end position="98"/>
    </location>
</feature>
<evidence type="ECO:0000256" key="1">
    <source>
        <dbReference type="SAM" id="MobiDB-lite"/>
    </source>
</evidence>
<evidence type="ECO:0000313" key="4">
    <source>
        <dbReference type="EMBL" id="KRR15048.1"/>
    </source>
</evidence>
<keyword evidence="5" id="KW-1185">Reference proteome</keyword>
<dbReference type="Pfam" id="PF05036">
    <property type="entry name" value="SPOR"/>
    <property type="match status" value="1"/>
</dbReference>
<dbReference type="SUPFAM" id="SSF110997">
    <property type="entry name" value="Sporulation related repeat"/>
    <property type="match status" value="1"/>
</dbReference>
<keyword evidence="2" id="KW-1133">Transmembrane helix</keyword>
<dbReference type="GO" id="GO:0042834">
    <property type="term" value="F:peptidoglycan binding"/>
    <property type="evidence" value="ECO:0007669"/>
    <property type="project" value="InterPro"/>
</dbReference>
<dbReference type="InterPro" id="IPR036680">
    <property type="entry name" value="SPOR-like_sf"/>
</dbReference>
<feature type="region of interest" description="Disordered" evidence="1">
    <location>
        <begin position="183"/>
        <end position="227"/>
    </location>
</feature>
<reference evidence="4 5" key="1">
    <citation type="submission" date="2014-03" db="EMBL/GenBank/DDBJ databases">
        <title>Bradyrhizobium valentinum sp. nov., isolated from effective nodules of Lupinus mariae-josephae, a lupine endemic of basic-lime soils in Eastern Spain.</title>
        <authorList>
            <person name="Duran D."/>
            <person name="Rey L."/>
            <person name="Navarro A."/>
            <person name="Busquets A."/>
            <person name="Imperial J."/>
            <person name="Ruiz-Argueso T."/>
        </authorList>
    </citation>
    <scope>NUCLEOTIDE SEQUENCE [LARGE SCALE GENOMIC DNA]</scope>
    <source>
        <strain evidence="4 5">PAC68</strain>
    </source>
</reference>
<dbReference type="PROSITE" id="PS51724">
    <property type="entry name" value="SPOR"/>
    <property type="match status" value="1"/>
</dbReference>
<evidence type="ECO:0000259" key="3">
    <source>
        <dbReference type="PROSITE" id="PS51724"/>
    </source>
</evidence>
<evidence type="ECO:0000256" key="2">
    <source>
        <dbReference type="SAM" id="Phobius"/>
    </source>
</evidence>
<gene>
    <name evidence="4" type="ORF">CQ12_40185</name>
</gene>